<dbReference type="Proteomes" id="UP000087171">
    <property type="component" value="Chromosome Ca5"/>
</dbReference>
<dbReference type="Pfam" id="PF03168">
    <property type="entry name" value="LEA_2"/>
    <property type="match status" value="1"/>
</dbReference>
<gene>
    <name evidence="10" type="primary">LOC101491987</name>
</gene>
<evidence type="ECO:0000256" key="4">
    <source>
        <dbReference type="ARBA" id="ARBA00023136"/>
    </source>
</evidence>
<evidence type="ECO:0000256" key="2">
    <source>
        <dbReference type="ARBA" id="ARBA00022692"/>
    </source>
</evidence>
<dbReference type="GO" id="GO:0005886">
    <property type="term" value="C:plasma membrane"/>
    <property type="evidence" value="ECO:0007669"/>
    <property type="project" value="TreeGrafter"/>
</dbReference>
<dbReference type="GO" id="GO:0098542">
    <property type="term" value="P:defense response to other organism"/>
    <property type="evidence" value="ECO:0007669"/>
    <property type="project" value="InterPro"/>
</dbReference>
<evidence type="ECO:0000313" key="9">
    <source>
        <dbReference type="Proteomes" id="UP000087171"/>
    </source>
</evidence>
<organism evidence="8">
    <name type="scientific">Cicer arietinum</name>
    <name type="common">Chickpea</name>
    <name type="synonym">Garbanzo</name>
    <dbReference type="NCBI Taxonomy" id="3827"/>
    <lineage>
        <taxon>Eukaryota</taxon>
        <taxon>Viridiplantae</taxon>
        <taxon>Streptophyta</taxon>
        <taxon>Embryophyta</taxon>
        <taxon>Tracheophyta</taxon>
        <taxon>Spermatophyta</taxon>
        <taxon>Magnoliopsida</taxon>
        <taxon>eudicotyledons</taxon>
        <taxon>Gunneridae</taxon>
        <taxon>Pentapetalae</taxon>
        <taxon>rosids</taxon>
        <taxon>fabids</taxon>
        <taxon>Fabales</taxon>
        <taxon>Fabaceae</taxon>
        <taxon>Papilionoideae</taxon>
        <taxon>50 kb inversion clade</taxon>
        <taxon>NPAAA clade</taxon>
        <taxon>Hologalegina</taxon>
        <taxon>IRL clade</taxon>
        <taxon>Cicereae</taxon>
        <taxon>Cicer</taxon>
    </lineage>
</organism>
<sequence length="251" mass="29039">MIERVHHNYFYAFSEDDEQTTSSDEITTPRPPPRPVHLSESYNVRLYKNYTLREYRRRRCRRLFCWFIFALICLAVLSAITACVFYLILRLEKPNYSIELVSVKGMNLTSSLSAISPEFDVSAKTDNGNEKIGIYYENGSTVEMFYRDVRLCNGALPAFYQPSNKVTVFKTVLKGNGVELSGSNRRKMVNAIKKRCVPLTLKMNLPVKFKIGSVKTWKIRVKVECDFTVDQLTAKAKIVKKYCSYGLDSWW</sequence>
<dbReference type="EMBL" id="KJ808777">
    <property type="protein sequence ID" value="AII99861.1"/>
    <property type="molecule type" value="Genomic_DNA"/>
</dbReference>
<feature type="transmembrane region" description="Helical" evidence="6">
    <location>
        <begin position="63"/>
        <end position="89"/>
    </location>
</feature>
<feature type="region of interest" description="Disordered" evidence="5">
    <location>
        <begin position="17"/>
        <end position="36"/>
    </location>
</feature>
<keyword evidence="2 6" id="KW-0812">Transmembrane</keyword>
<dbReference type="OrthoDB" id="1849707at2759"/>
<evidence type="ECO:0000313" key="8">
    <source>
        <dbReference type="EMBL" id="AII99861.1"/>
    </source>
</evidence>
<dbReference type="PANTHER" id="PTHR31234">
    <property type="entry name" value="LATE EMBRYOGENESIS ABUNDANT (LEA) HYDROXYPROLINE-RICH GLYCOPROTEIN FAMILY"/>
    <property type="match status" value="1"/>
</dbReference>
<evidence type="ECO:0000313" key="10">
    <source>
        <dbReference type="RefSeq" id="XP_012570952.1"/>
    </source>
</evidence>
<reference evidence="10" key="3">
    <citation type="submission" date="2025-04" db="UniProtKB">
        <authorList>
            <consortium name="RefSeq"/>
        </authorList>
    </citation>
    <scope>IDENTIFICATION</scope>
    <source>
        <tissue evidence="10">Etiolated seedlings</tissue>
    </source>
</reference>
<dbReference type="InterPro" id="IPR044839">
    <property type="entry name" value="NDR1-like"/>
</dbReference>
<reference evidence="9" key="1">
    <citation type="journal article" date="2013" name="Nat. Biotechnol.">
        <title>Draft genome sequence of chickpea (Cicer arietinum) provides a resource for trait improvement.</title>
        <authorList>
            <person name="Varshney R.K."/>
            <person name="Song C."/>
            <person name="Saxena R.K."/>
            <person name="Azam S."/>
            <person name="Yu S."/>
            <person name="Sharpe A.G."/>
            <person name="Cannon S."/>
            <person name="Baek J."/>
            <person name="Rosen B.D."/>
            <person name="Tar'an B."/>
            <person name="Millan T."/>
            <person name="Zhang X."/>
            <person name="Ramsay L.D."/>
            <person name="Iwata A."/>
            <person name="Wang Y."/>
            <person name="Nelson W."/>
            <person name="Farmer A.D."/>
            <person name="Gaur P.M."/>
            <person name="Soderlund C."/>
            <person name="Penmetsa R.V."/>
            <person name="Xu C."/>
            <person name="Bharti A.K."/>
            <person name="He W."/>
            <person name="Winter P."/>
            <person name="Zhao S."/>
            <person name="Hane J.K."/>
            <person name="Carrasquilla-Garcia N."/>
            <person name="Condie J.A."/>
            <person name="Upadhyaya H.D."/>
            <person name="Luo M.C."/>
            <person name="Thudi M."/>
            <person name="Gowda C.L."/>
            <person name="Singh N.P."/>
            <person name="Lichtenzveig J."/>
            <person name="Gali K.K."/>
            <person name="Rubio J."/>
            <person name="Nadarajan N."/>
            <person name="Dolezel J."/>
            <person name="Bansal K.C."/>
            <person name="Xu X."/>
            <person name="Edwards D."/>
            <person name="Zhang G."/>
            <person name="Kahl G."/>
            <person name="Gil J."/>
            <person name="Singh K.B."/>
            <person name="Datta S.K."/>
            <person name="Jackson S.A."/>
            <person name="Wang J."/>
            <person name="Cook D.R."/>
        </authorList>
    </citation>
    <scope>NUCLEOTIDE SEQUENCE [LARGE SCALE GENOMIC DNA]</scope>
    <source>
        <strain evidence="9">cv. CDC Frontier</strain>
    </source>
</reference>
<evidence type="ECO:0000256" key="1">
    <source>
        <dbReference type="ARBA" id="ARBA00004167"/>
    </source>
</evidence>
<evidence type="ECO:0000256" key="5">
    <source>
        <dbReference type="SAM" id="MobiDB-lite"/>
    </source>
</evidence>
<reference evidence="8" key="2">
    <citation type="submission" date="2014-05" db="EMBL/GenBank/DDBJ databases">
        <title>Genome-wide identification of stress proteins in chickpea genome.</title>
        <authorList>
            <person name="Sharma R."/>
            <person name="Suresh C.G."/>
        </authorList>
    </citation>
    <scope>NUCLEOTIDE SEQUENCE</scope>
    <source>
        <strain evidence="8">LEA4</strain>
    </source>
</reference>
<dbReference type="RefSeq" id="XP_012570952.1">
    <property type="nucleotide sequence ID" value="XM_012715498.2"/>
</dbReference>
<dbReference type="KEGG" id="cam:101491987"/>
<feature type="domain" description="Late embryogenesis abundant protein LEA-2 subgroup" evidence="7">
    <location>
        <begin position="125"/>
        <end position="225"/>
    </location>
</feature>
<dbReference type="PANTHER" id="PTHR31234:SF2">
    <property type="entry name" value="OS05G0199100 PROTEIN"/>
    <property type="match status" value="1"/>
</dbReference>
<comment type="subcellular location">
    <subcellularLocation>
        <location evidence="1">Membrane</location>
        <topology evidence="1">Single-pass membrane protein</topology>
    </subcellularLocation>
</comment>
<evidence type="ECO:0000259" key="7">
    <source>
        <dbReference type="Pfam" id="PF03168"/>
    </source>
</evidence>
<keyword evidence="9" id="KW-1185">Reference proteome</keyword>
<proteinExistence type="predicted"/>
<dbReference type="InterPro" id="IPR004864">
    <property type="entry name" value="LEA_2"/>
</dbReference>
<evidence type="ECO:0000256" key="3">
    <source>
        <dbReference type="ARBA" id="ARBA00022989"/>
    </source>
</evidence>
<dbReference type="STRING" id="3827.A0A076KWH6"/>
<dbReference type="AlphaFoldDB" id="A0A076KWH6"/>
<keyword evidence="3 6" id="KW-1133">Transmembrane helix</keyword>
<keyword evidence="4 6" id="KW-0472">Membrane</keyword>
<dbReference type="GeneID" id="101491987"/>
<evidence type="ECO:0000256" key="6">
    <source>
        <dbReference type="SAM" id="Phobius"/>
    </source>
</evidence>
<protein>
    <submittedName>
        <fullName evidence="8">Late embryogenesis abundant protein</fullName>
    </submittedName>
    <submittedName>
        <fullName evidence="10">NDR1/HIN1-like protein 13</fullName>
    </submittedName>
</protein>
<name>A0A076KWH6_CICAR</name>
<accession>A0A076KWH6</accession>